<evidence type="ECO:0000313" key="2">
    <source>
        <dbReference type="EMBL" id="ADO59481.1"/>
    </source>
</evidence>
<gene>
    <name evidence="2" type="ORF">PPSC2_27675</name>
</gene>
<dbReference type="Proteomes" id="UP000006868">
    <property type="component" value="Plasmid pSC2"/>
</dbReference>
<evidence type="ECO:0000313" key="3">
    <source>
        <dbReference type="Proteomes" id="UP000006868"/>
    </source>
</evidence>
<keyword evidence="2" id="KW-0614">Plasmid</keyword>
<reference evidence="2 3" key="1">
    <citation type="journal article" date="2011" name="J. Bacteriol.">
        <title>Complete genome sequence of Paenibacillus polymyxa SC2, a strain of plant growth-promoting Rhizobacterium with broad-spectrum antimicrobial activity.</title>
        <authorList>
            <person name="Ma M."/>
            <person name="Wang C."/>
            <person name="Ding Y."/>
            <person name="Li L."/>
            <person name="Shen D."/>
            <person name="Jiang X."/>
            <person name="Guan D."/>
            <person name="Cao F."/>
            <person name="Chen H."/>
            <person name="Feng R."/>
            <person name="Wang X."/>
            <person name="Ge Y."/>
            <person name="Yao L."/>
            <person name="Bing X."/>
            <person name="Yang X."/>
            <person name="Li J."/>
            <person name="Du B."/>
        </authorList>
    </citation>
    <scope>NUCLEOTIDE SEQUENCE [LARGE SCALE GENOMIC DNA]</scope>
    <source>
        <strain evidence="2 3">SC2</strain>
        <plasmid evidence="3">pSC2</plasmid>
    </source>
</reference>
<feature type="domain" description="DUF4046" evidence="1">
    <location>
        <begin position="15"/>
        <end position="104"/>
    </location>
</feature>
<feature type="domain" description="DUF4046" evidence="1">
    <location>
        <begin position="504"/>
        <end position="593"/>
    </location>
</feature>
<accession>E3EKF4</accession>
<feature type="domain" description="DUF4046" evidence="1">
    <location>
        <begin position="303"/>
        <end position="391"/>
    </location>
</feature>
<sequence>MKTGTIVSFKEDQDIIDMYDAVIEGKIARLPKGFWGNHEEEIQHRLKLCFRYVVLHKLKIQPQEILYGETTSFLKKYKLFNIVYQRQTKGLKKLLNDIFPEIGYQDEDIISMYNAVIEGELPQLPNGFWGNDEEEVQHRLKLCLRYIVLQKLKMKPHEILFKVKRMFLAKYSLYHGVYHRQSKGLTELLNDTFPEIGYVLPGMEYQDEEIINTYDAVLEGKLAQLPPGFWGNYEEEVQHRLKLCLRYVVLQKLKIHPQEILFVVKKQFFMKYMLFYAHKRQSKGITELLNDTFPEIGYTDEDIINIYDAATVGKLTNLPRSFWGEDEVFQHRFKLCFRYIVLQKLKMKPYEIHLRVTDSFLKKYKLSYCVYQRQSKGLEELLNDIFPEVGYTDEHNINNIIPEVEYTDESIINMYDAALKGEIVRLPKGFWGHNKEDNLHRLILCLRYVVLQKLKMKPHEILLEVKRPFLMKYKLYYAHQRQSKGLNELLIEVFPEIGYEDEVIINIYDAAVEGKLAQLPHGFWGDKEVLQHRLKLCLRHVVLQRINMKPQEILSEVTKPFLIKYKLYYGVYQRQRHSKRLKEFLIGIFPEINNSCKKDSG</sequence>
<name>E3EKF4_PAEPS</name>
<dbReference type="KEGG" id="ppm:PPSC2_27675"/>
<dbReference type="HOGENOM" id="CLU_517625_0_0_9"/>
<dbReference type="RefSeq" id="WP_013385895.1">
    <property type="nucleotide sequence ID" value="NC_014628.2"/>
</dbReference>
<organism evidence="2 3">
    <name type="scientific">Paenibacillus polymyxa (strain SC2)</name>
    <name type="common">Bacillus polymyxa</name>
    <dbReference type="NCBI Taxonomy" id="886882"/>
    <lineage>
        <taxon>Bacteria</taxon>
        <taxon>Bacillati</taxon>
        <taxon>Bacillota</taxon>
        <taxon>Bacilli</taxon>
        <taxon>Bacillales</taxon>
        <taxon>Paenibacillaceae</taxon>
        <taxon>Paenibacillus</taxon>
    </lineage>
</organism>
<feature type="domain" description="DUF4046" evidence="1">
    <location>
        <begin position="210"/>
        <end position="298"/>
    </location>
</feature>
<evidence type="ECO:0000259" key="1">
    <source>
        <dbReference type="Pfam" id="PF13255"/>
    </source>
</evidence>
<proteinExistence type="predicted"/>
<protein>
    <recommendedName>
        <fullName evidence="1">DUF4046 domain-containing protein</fullName>
    </recommendedName>
</protein>
<feature type="domain" description="DUF4046" evidence="1">
    <location>
        <begin position="411"/>
        <end position="499"/>
    </location>
</feature>
<dbReference type="EMBL" id="CP002214">
    <property type="protein sequence ID" value="ADO59481.1"/>
    <property type="molecule type" value="Genomic_DNA"/>
</dbReference>
<dbReference type="InterPro" id="IPR025119">
    <property type="entry name" value="DUF4046"/>
</dbReference>
<dbReference type="AlphaFoldDB" id="E3EKF4"/>
<feature type="domain" description="DUF4046" evidence="1">
    <location>
        <begin position="109"/>
        <end position="198"/>
    </location>
</feature>
<dbReference type="Pfam" id="PF13255">
    <property type="entry name" value="DUF4046"/>
    <property type="match status" value="6"/>
</dbReference>
<dbReference type="PATRIC" id="fig|886882.15.peg.5862"/>
<geneLocation type="plasmid" evidence="2 3">
    <name>pSC2</name>
</geneLocation>